<dbReference type="Proteomes" id="UP000821837">
    <property type="component" value="Chromosome 1"/>
</dbReference>
<keyword evidence="3" id="KW-1185">Reference proteome</keyword>
<feature type="region of interest" description="Disordered" evidence="1">
    <location>
        <begin position="39"/>
        <end position="63"/>
    </location>
</feature>
<organism evidence="2 3">
    <name type="scientific">Rhipicephalus sanguineus</name>
    <name type="common">Brown dog tick</name>
    <name type="synonym">Ixodes sanguineus</name>
    <dbReference type="NCBI Taxonomy" id="34632"/>
    <lineage>
        <taxon>Eukaryota</taxon>
        <taxon>Metazoa</taxon>
        <taxon>Ecdysozoa</taxon>
        <taxon>Arthropoda</taxon>
        <taxon>Chelicerata</taxon>
        <taxon>Arachnida</taxon>
        <taxon>Acari</taxon>
        <taxon>Parasitiformes</taxon>
        <taxon>Ixodida</taxon>
        <taxon>Ixodoidea</taxon>
        <taxon>Ixodidae</taxon>
        <taxon>Rhipicephalinae</taxon>
        <taxon>Rhipicephalus</taxon>
        <taxon>Rhipicephalus</taxon>
    </lineage>
</organism>
<gene>
    <name evidence="2" type="ORF">HPB52_005523</name>
</gene>
<name>A0A9D4QHF0_RHISA</name>
<reference evidence="2" key="2">
    <citation type="submission" date="2021-09" db="EMBL/GenBank/DDBJ databases">
        <authorList>
            <person name="Jia N."/>
            <person name="Wang J."/>
            <person name="Shi W."/>
            <person name="Du L."/>
            <person name="Sun Y."/>
            <person name="Zhan W."/>
            <person name="Jiang J."/>
            <person name="Wang Q."/>
            <person name="Zhang B."/>
            <person name="Ji P."/>
            <person name="Sakyi L.B."/>
            <person name="Cui X."/>
            <person name="Yuan T."/>
            <person name="Jiang B."/>
            <person name="Yang W."/>
            <person name="Lam T.T.-Y."/>
            <person name="Chang Q."/>
            <person name="Ding S."/>
            <person name="Wang X."/>
            <person name="Zhu J."/>
            <person name="Ruan X."/>
            <person name="Zhao L."/>
            <person name="Wei J."/>
            <person name="Que T."/>
            <person name="Du C."/>
            <person name="Cheng J."/>
            <person name="Dai P."/>
            <person name="Han X."/>
            <person name="Huang E."/>
            <person name="Gao Y."/>
            <person name="Liu J."/>
            <person name="Shao H."/>
            <person name="Ye R."/>
            <person name="Li L."/>
            <person name="Wei W."/>
            <person name="Wang X."/>
            <person name="Wang C."/>
            <person name="Huo Q."/>
            <person name="Li W."/>
            <person name="Guo W."/>
            <person name="Chen H."/>
            <person name="Chen S."/>
            <person name="Zhou L."/>
            <person name="Zhou L."/>
            <person name="Ni X."/>
            <person name="Tian J."/>
            <person name="Zhou Y."/>
            <person name="Sheng Y."/>
            <person name="Liu T."/>
            <person name="Pan Y."/>
            <person name="Xia L."/>
            <person name="Li J."/>
            <person name="Zhao F."/>
            <person name="Cao W."/>
        </authorList>
    </citation>
    <scope>NUCLEOTIDE SEQUENCE</scope>
    <source>
        <strain evidence="2">Rsan-2018</strain>
        <tissue evidence="2">Larvae</tissue>
    </source>
</reference>
<dbReference type="EMBL" id="JABSTV010001245">
    <property type="protein sequence ID" value="KAH7982543.1"/>
    <property type="molecule type" value="Genomic_DNA"/>
</dbReference>
<comment type="caution">
    <text evidence="2">The sequence shown here is derived from an EMBL/GenBank/DDBJ whole genome shotgun (WGS) entry which is preliminary data.</text>
</comment>
<feature type="region of interest" description="Disordered" evidence="1">
    <location>
        <begin position="83"/>
        <end position="106"/>
    </location>
</feature>
<evidence type="ECO:0000313" key="2">
    <source>
        <dbReference type="EMBL" id="KAH7982543.1"/>
    </source>
</evidence>
<protein>
    <submittedName>
        <fullName evidence="2">Uncharacterized protein</fullName>
    </submittedName>
</protein>
<proteinExistence type="predicted"/>
<reference evidence="2" key="1">
    <citation type="journal article" date="2020" name="Cell">
        <title>Large-Scale Comparative Analyses of Tick Genomes Elucidate Their Genetic Diversity and Vector Capacities.</title>
        <authorList>
            <consortium name="Tick Genome and Microbiome Consortium (TIGMIC)"/>
            <person name="Jia N."/>
            <person name="Wang J."/>
            <person name="Shi W."/>
            <person name="Du L."/>
            <person name="Sun Y."/>
            <person name="Zhan W."/>
            <person name="Jiang J.F."/>
            <person name="Wang Q."/>
            <person name="Zhang B."/>
            <person name="Ji P."/>
            <person name="Bell-Sakyi L."/>
            <person name="Cui X.M."/>
            <person name="Yuan T.T."/>
            <person name="Jiang B.G."/>
            <person name="Yang W.F."/>
            <person name="Lam T.T."/>
            <person name="Chang Q.C."/>
            <person name="Ding S.J."/>
            <person name="Wang X.J."/>
            <person name="Zhu J.G."/>
            <person name="Ruan X.D."/>
            <person name="Zhao L."/>
            <person name="Wei J.T."/>
            <person name="Ye R.Z."/>
            <person name="Que T.C."/>
            <person name="Du C.H."/>
            <person name="Zhou Y.H."/>
            <person name="Cheng J.X."/>
            <person name="Dai P.F."/>
            <person name="Guo W.B."/>
            <person name="Han X.H."/>
            <person name="Huang E.J."/>
            <person name="Li L.F."/>
            <person name="Wei W."/>
            <person name="Gao Y.C."/>
            <person name="Liu J.Z."/>
            <person name="Shao H.Z."/>
            <person name="Wang X."/>
            <person name="Wang C.C."/>
            <person name="Yang T.C."/>
            <person name="Huo Q.B."/>
            <person name="Li W."/>
            <person name="Chen H.Y."/>
            <person name="Chen S.E."/>
            <person name="Zhou L.G."/>
            <person name="Ni X.B."/>
            <person name="Tian J.H."/>
            <person name="Sheng Y."/>
            <person name="Liu T."/>
            <person name="Pan Y.S."/>
            <person name="Xia L.Y."/>
            <person name="Li J."/>
            <person name="Zhao F."/>
            <person name="Cao W.C."/>
        </authorList>
    </citation>
    <scope>NUCLEOTIDE SEQUENCE</scope>
    <source>
        <strain evidence="2">Rsan-2018</strain>
    </source>
</reference>
<evidence type="ECO:0000313" key="3">
    <source>
        <dbReference type="Proteomes" id="UP000821837"/>
    </source>
</evidence>
<sequence length="106" mass="10804">MSGGLTAVLRLGDRLVGSASSCRDRSACSPLNEGKLGLAATGSSRKAPKGLRGPGVPGVSAGTRLTLPELDDTRVPRLVCEAPSDISGVATTDRRNERRSGVSASD</sequence>
<evidence type="ECO:0000256" key="1">
    <source>
        <dbReference type="SAM" id="MobiDB-lite"/>
    </source>
</evidence>
<accession>A0A9D4QHF0</accession>
<dbReference type="AlphaFoldDB" id="A0A9D4QHF0"/>